<evidence type="ECO:0000313" key="2">
    <source>
        <dbReference type="EMBL" id="RRB18252.1"/>
    </source>
</evidence>
<gene>
    <name evidence="2" type="ORF">EHT87_08255</name>
</gene>
<dbReference type="OrthoDB" id="9789501at2"/>
<protein>
    <submittedName>
        <fullName evidence="2">RES domain-containing protein</fullName>
    </submittedName>
</protein>
<accession>A0A3P1CXU1</accession>
<dbReference type="EMBL" id="RQJP01000001">
    <property type="protein sequence ID" value="RRB18252.1"/>
    <property type="molecule type" value="Genomic_DNA"/>
</dbReference>
<sequence>MLLYRIAPTVYADDLTGTGGLYRSGRWHNVGTRIIYTSEHVSLTMLETLANWTSLPEDISLVTLEIPNSASVFAVERNSLPNDWNLTPAPFSLAEITEEWIKKRQYWLMRVPSIHAPTESNYLINPLHPEHKKLYIVSLEPIQFDPRLK</sequence>
<keyword evidence="3" id="KW-1185">Reference proteome</keyword>
<proteinExistence type="predicted"/>
<comment type="caution">
    <text evidence="2">The sequence shown here is derived from an EMBL/GenBank/DDBJ whole genome shotgun (WGS) entry which is preliminary data.</text>
</comment>
<dbReference type="Pfam" id="PF08808">
    <property type="entry name" value="RES"/>
    <property type="match status" value="1"/>
</dbReference>
<feature type="domain" description="RES" evidence="1">
    <location>
        <begin position="14"/>
        <end position="138"/>
    </location>
</feature>
<reference evidence="2 3" key="1">
    <citation type="submission" date="2018-11" db="EMBL/GenBank/DDBJ databases">
        <authorList>
            <person name="Zhou Z."/>
            <person name="Wang G."/>
        </authorList>
    </citation>
    <scope>NUCLEOTIDE SEQUENCE [LARGE SCALE GENOMIC DNA]</scope>
    <source>
        <strain evidence="2 3">KCTC42998</strain>
    </source>
</reference>
<organism evidence="2 3">
    <name type="scientific">Larkinella knui</name>
    <dbReference type="NCBI Taxonomy" id="2025310"/>
    <lineage>
        <taxon>Bacteria</taxon>
        <taxon>Pseudomonadati</taxon>
        <taxon>Bacteroidota</taxon>
        <taxon>Cytophagia</taxon>
        <taxon>Cytophagales</taxon>
        <taxon>Spirosomataceae</taxon>
        <taxon>Larkinella</taxon>
    </lineage>
</organism>
<name>A0A3P1CXU1_9BACT</name>
<dbReference type="RefSeq" id="WP_124905659.1">
    <property type="nucleotide sequence ID" value="NZ_RQJP01000001.1"/>
</dbReference>
<dbReference type="InterPro" id="IPR014914">
    <property type="entry name" value="RES_dom"/>
</dbReference>
<dbReference type="Proteomes" id="UP000274271">
    <property type="component" value="Unassembled WGS sequence"/>
</dbReference>
<dbReference type="SMART" id="SM00953">
    <property type="entry name" value="RES"/>
    <property type="match status" value="1"/>
</dbReference>
<evidence type="ECO:0000259" key="1">
    <source>
        <dbReference type="SMART" id="SM00953"/>
    </source>
</evidence>
<dbReference type="AlphaFoldDB" id="A0A3P1CXU1"/>
<evidence type="ECO:0000313" key="3">
    <source>
        <dbReference type="Proteomes" id="UP000274271"/>
    </source>
</evidence>